<evidence type="ECO:0000313" key="6">
    <source>
        <dbReference type="EMBL" id="MFC3123297.1"/>
    </source>
</evidence>
<dbReference type="EMBL" id="JBHRSW010000049">
    <property type="protein sequence ID" value="MFC3123297.1"/>
    <property type="molecule type" value="Genomic_DNA"/>
</dbReference>
<feature type="active site" description="Nucleophile" evidence="4">
    <location>
        <position position="87"/>
    </location>
</feature>
<dbReference type="Pfam" id="PF01142">
    <property type="entry name" value="TruD"/>
    <property type="match status" value="1"/>
</dbReference>
<dbReference type="Gene3D" id="3.30.2340.10">
    <property type="entry name" value="TruD, insertion domain"/>
    <property type="match status" value="1"/>
</dbReference>
<dbReference type="HAMAP" id="MF_01082">
    <property type="entry name" value="TruD"/>
    <property type="match status" value="1"/>
</dbReference>
<dbReference type="InterPro" id="IPR042214">
    <property type="entry name" value="TruD_catalytic"/>
</dbReference>
<evidence type="ECO:0000313" key="7">
    <source>
        <dbReference type="Proteomes" id="UP001595478"/>
    </source>
</evidence>
<dbReference type="InterPro" id="IPR050170">
    <property type="entry name" value="TruD_pseudoU_synthase"/>
</dbReference>
<sequence length="356" mass="40901">MTRDIQSHLSTEQWAYLHGKPALTGTLKQTPQDFVVKEVLGFTPTNSGEHSFLWIKKTNLNTAYVAELLAKFCQVPLRNIGYAGRKDKRAETYQWFSVYHASRPKPDWNKFKQEDMEIVNRTFHDKKLKTGSLRGNTFSINIQLHQAPCETWLDERMKAISEQGVPNYFGQQRFGEMQTREGNMVLNGNLRLGERLLAGEAIKNRNKRSMVISALRSWLFNQMLSERIERGLFDCLLVGDVLQLSGSKSYFVCTKDEFSRNNQRRVDRDVQLTASLWGQGKPLSRDDALVFESSVVNEYRILGDKLTELGLKQERRATVLYVKDLDYQVDSDILKLKFELPSGAFATSVIREIVST</sequence>
<dbReference type="RefSeq" id="WP_376921416.1">
    <property type="nucleotide sequence ID" value="NZ_JBHRSW010000049.1"/>
</dbReference>
<comment type="catalytic activity">
    <reaction evidence="4">
        <text>uridine(13) in tRNA = pseudouridine(13) in tRNA</text>
        <dbReference type="Rhea" id="RHEA:42540"/>
        <dbReference type="Rhea" id="RHEA-COMP:10105"/>
        <dbReference type="Rhea" id="RHEA-COMP:10106"/>
        <dbReference type="ChEBI" id="CHEBI:65314"/>
        <dbReference type="ChEBI" id="CHEBI:65315"/>
        <dbReference type="EC" id="5.4.99.27"/>
    </reaction>
</comment>
<evidence type="ECO:0000256" key="1">
    <source>
        <dbReference type="ARBA" id="ARBA00007953"/>
    </source>
</evidence>
<evidence type="ECO:0000259" key="5">
    <source>
        <dbReference type="PROSITE" id="PS50984"/>
    </source>
</evidence>
<dbReference type="CDD" id="cd01291">
    <property type="entry name" value="PseudoU_synth"/>
    <property type="match status" value="1"/>
</dbReference>
<dbReference type="Proteomes" id="UP001595478">
    <property type="component" value="Unassembled WGS sequence"/>
</dbReference>
<dbReference type="GO" id="GO:0160150">
    <property type="term" value="F:tRNA pseudouridine(13) synthase activity"/>
    <property type="evidence" value="ECO:0007669"/>
    <property type="project" value="UniProtKB-EC"/>
</dbReference>
<keyword evidence="3 4" id="KW-0413">Isomerase</keyword>
<dbReference type="EC" id="5.4.99.27" evidence="4"/>
<comment type="similarity">
    <text evidence="1 4">Belongs to the pseudouridine synthase TruD family.</text>
</comment>
<feature type="domain" description="TRUD" evidence="5">
    <location>
        <begin position="164"/>
        <end position="320"/>
    </location>
</feature>
<dbReference type="PROSITE" id="PS50984">
    <property type="entry name" value="TRUD"/>
    <property type="match status" value="1"/>
</dbReference>
<organism evidence="6 7">
    <name type="scientific">Agaribacter flavus</name>
    <dbReference type="NCBI Taxonomy" id="1902781"/>
    <lineage>
        <taxon>Bacteria</taxon>
        <taxon>Pseudomonadati</taxon>
        <taxon>Pseudomonadota</taxon>
        <taxon>Gammaproteobacteria</taxon>
        <taxon>Alteromonadales</taxon>
        <taxon>Alteromonadaceae</taxon>
        <taxon>Agaribacter</taxon>
    </lineage>
</organism>
<name>A0ABV7FYG4_9ALTE</name>
<dbReference type="NCBIfam" id="TIGR00094">
    <property type="entry name" value="tRNA_TruD_broad"/>
    <property type="match status" value="1"/>
</dbReference>
<keyword evidence="2 4" id="KW-0819">tRNA processing</keyword>
<comment type="caution">
    <text evidence="6">The sequence shown here is derived from an EMBL/GenBank/DDBJ whole genome shotgun (WGS) entry which is preliminary data.</text>
</comment>
<dbReference type="InterPro" id="IPR020103">
    <property type="entry name" value="PsdUridine_synth_cat_dom_sf"/>
</dbReference>
<dbReference type="SUPFAM" id="SSF55120">
    <property type="entry name" value="Pseudouridine synthase"/>
    <property type="match status" value="1"/>
</dbReference>
<evidence type="ECO:0000256" key="4">
    <source>
        <dbReference type="HAMAP-Rule" id="MF_01082"/>
    </source>
</evidence>
<proteinExistence type="inferred from homology"/>
<dbReference type="Gene3D" id="3.30.2350.20">
    <property type="entry name" value="TruD, catalytic domain"/>
    <property type="match status" value="1"/>
</dbReference>
<keyword evidence="7" id="KW-1185">Reference proteome</keyword>
<dbReference type="InterPro" id="IPR011760">
    <property type="entry name" value="PsdUridine_synth_TruD_insert"/>
</dbReference>
<evidence type="ECO:0000256" key="2">
    <source>
        <dbReference type="ARBA" id="ARBA00022694"/>
    </source>
</evidence>
<dbReference type="InterPro" id="IPR001656">
    <property type="entry name" value="PsdUridine_synth_TruD"/>
</dbReference>
<dbReference type="PANTHER" id="PTHR47811">
    <property type="entry name" value="TRNA PSEUDOURIDINE SYNTHASE D"/>
    <property type="match status" value="1"/>
</dbReference>
<protein>
    <recommendedName>
        <fullName evidence="4">tRNA pseudouridine synthase D</fullName>
        <ecNumber evidence="4">5.4.99.27</ecNumber>
    </recommendedName>
    <alternativeName>
        <fullName evidence="4">tRNA pseudouridine(13) synthase</fullName>
    </alternativeName>
    <alternativeName>
        <fullName evidence="4">tRNA pseudouridylate synthase D</fullName>
    </alternativeName>
    <alternativeName>
        <fullName evidence="4">tRNA-uridine isomerase D</fullName>
    </alternativeName>
</protein>
<gene>
    <name evidence="4 6" type="primary">truD</name>
    <name evidence="6" type="ORF">ACFOHL_16870</name>
</gene>
<dbReference type="PANTHER" id="PTHR47811:SF1">
    <property type="entry name" value="TRNA PSEUDOURIDINE SYNTHASE D"/>
    <property type="match status" value="1"/>
</dbReference>
<reference evidence="7" key="1">
    <citation type="journal article" date="2019" name="Int. J. Syst. Evol. Microbiol.">
        <title>The Global Catalogue of Microorganisms (GCM) 10K type strain sequencing project: providing services to taxonomists for standard genome sequencing and annotation.</title>
        <authorList>
            <consortium name="The Broad Institute Genomics Platform"/>
            <consortium name="The Broad Institute Genome Sequencing Center for Infectious Disease"/>
            <person name="Wu L."/>
            <person name="Ma J."/>
        </authorList>
    </citation>
    <scope>NUCLEOTIDE SEQUENCE [LARGE SCALE GENOMIC DNA]</scope>
    <source>
        <strain evidence="7">KCTC 52473</strain>
    </source>
</reference>
<evidence type="ECO:0000256" key="3">
    <source>
        <dbReference type="ARBA" id="ARBA00023235"/>
    </source>
</evidence>
<dbReference type="InterPro" id="IPR043165">
    <property type="entry name" value="TruD_insert_sf"/>
</dbReference>
<accession>A0ABV7FYG4</accession>
<comment type="function">
    <text evidence="4">Responsible for synthesis of pseudouridine from uracil-13 in transfer RNAs.</text>
</comment>